<feature type="domain" description="NAD(P)-binding" evidence="1">
    <location>
        <begin position="7"/>
        <end position="95"/>
    </location>
</feature>
<dbReference type="SUPFAM" id="SSF51735">
    <property type="entry name" value="NAD(P)-binding Rossmann-fold domains"/>
    <property type="match status" value="1"/>
</dbReference>
<dbReference type="InterPro" id="IPR036291">
    <property type="entry name" value="NAD(P)-bd_dom_sf"/>
</dbReference>
<dbReference type="PANTHER" id="PTHR43162:SF1">
    <property type="entry name" value="PRESTALK A DIFFERENTIATION PROTEIN A"/>
    <property type="match status" value="1"/>
</dbReference>
<proteinExistence type="predicted"/>
<dbReference type="Proteomes" id="UP000004691">
    <property type="component" value="Unassembled WGS sequence"/>
</dbReference>
<protein>
    <submittedName>
        <fullName evidence="2">Putative nucleoside-diphosphate sugar epimerase</fullName>
    </submittedName>
</protein>
<name>I0V3R6_9PSEU</name>
<keyword evidence="3" id="KW-1185">Reference proteome</keyword>
<dbReference type="InterPro" id="IPR016040">
    <property type="entry name" value="NAD(P)-bd_dom"/>
</dbReference>
<dbReference type="Gene3D" id="3.90.25.10">
    <property type="entry name" value="UDP-galactose 4-epimerase, domain 1"/>
    <property type="match status" value="1"/>
</dbReference>
<dbReference type="Pfam" id="PF13460">
    <property type="entry name" value="NAD_binding_10"/>
    <property type="match status" value="1"/>
</dbReference>
<dbReference type="eggNOG" id="COG0702">
    <property type="taxonomic scope" value="Bacteria"/>
</dbReference>
<accession>I0V3R6</accession>
<evidence type="ECO:0000259" key="1">
    <source>
        <dbReference type="Pfam" id="PF13460"/>
    </source>
</evidence>
<sequence>MTILVTGATGNIGRKVVDHLLARGASGIRALTVDPAKAALPSEVEAVKGYLRKLDTLPSALEGVSSMYLAPTPDTVEEVVALARKAGVEHIVDLSGEPESWWGTCSTAVERSGVDWTHLWPGDFMENSLMWADQIRRTGTVREPYPGSASTPIAMDDIAAVAAAALLDDTHRGEAYLLTGPEILTRTDLVAHIGAALGREIEFVRSTPDETVRALTPTMGDNARWYVENVLTYFEAGAPAPNTLVEGITGRPATRFADWARAHAHEFA</sequence>
<dbReference type="STRING" id="882086.SacxiDRAFT_2547"/>
<dbReference type="AlphaFoldDB" id="I0V3R6"/>
<evidence type="ECO:0000313" key="2">
    <source>
        <dbReference type="EMBL" id="EID54769.1"/>
    </source>
</evidence>
<organism evidence="2 3">
    <name type="scientific">Saccharomonospora xinjiangensis XJ-54</name>
    <dbReference type="NCBI Taxonomy" id="882086"/>
    <lineage>
        <taxon>Bacteria</taxon>
        <taxon>Bacillati</taxon>
        <taxon>Actinomycetota</taxon>
        <taxon>Actinomycetes</taxon>
        <taxon>Pseudonocardiales</taxon>
        <taxon>Pseudonocardiaceae</taxon>
        <taxon>Saccharomonospora</taxon>
    </lineage>
</organism>
<evidence type="ECO:0000313" key="3">
    <source>
        <dbReference type="Proteomes" id="UP000004691"/>
    </source>
</evidence>
<dbReference type="RefSeq" id="WP_006238916.1">
    <property type="nucleotide sequence ID" value="NZ_JH636049.1"/>
</dbReference>
<dbReference type="Gene3D" id="3.40.50.720">
    <property type="entry name" value="NAD(P)-binding Rossmann-like Domain"/>
    <property type="match status" value="1"/>
</dbReference>
<reference evidence="2 3" key="1">
    <citation type="submission" date="2012-01" db="EMBL/GenBank/DDBJ databases">
        <title>Improved High-Quality Draft sequence of Saccharomonospora xinjiangensis XJ-54.</title>
        <authorList>
            <consortium name="US DOE Joint Genome Institute"/>
            <person name="Lucas S."/>
            <person name="Han J."/>
            <person name="Lapidus A."/>
            <person name="Cheng J.-F."/>
            <person name="Goodwin L."/>
            <person name="Pitluck S."/>
            <person name="Peters L."/>
            <person name="Mikhailova N."/>
            <person name="Teshima H."/>
            <person name="Detter J.C."/>
            <person name="Han C."/>
            <person name="Tapia R."/>
            <person name="Land M."/>
            <person name="Hauser L."/>
            <person name="Kyrpides N."/>
            <person name="Ivanova N."/>
            <person name="Pagani I."/>
            <person name="Brambilla E.-M."/>
            <person name="Klenk H.-P."/>
            <person name="Woyke T."/>
        </authorList>
    </citation>
    <scope>NUCLEOTIDE SEQUENCE [LARGE SCALE GENOMIC DNA]</scope>
    <source>
        <strain evidence="2 3">XJ-54</strain>
    </source>
</reference>
<dbReference type="PANTHER" id="PTHR43162">
    <property type="match status" value="1"/>
</dbReference>
<dbReference type="EMBL" id="JH636049">
    <property type="protein sequence ID" value="EID54769.1"/>
    <property type="molecule type" value="Genomic_DNA"/>
</dbReference>
<dbReference type="OrthoDB" id="3207931at2"/>
<dbReference type="InterPro" id="IPR051604">
    <property type="entry name" value="Ergot_Alk_Oxidoreductase"/>
</dbReference>
<gene>
    <name evidence="2" type="ORF">SacxiDRAFT_2547</name>
</gene>
<dbReference type="HOGENOM" id="CLU_007383_10_6_11"/>